<evidence type="ECO:0000256" key="7">
    <source>
        <dbReference type="ARBA" id="ARBA00022989"/>
    </source>
</evidence>
<dbReference type="PROSITE" id="PS51106">
    <property type="entry name" value="PTS_EIIC_TYPE_4"/>
    <property type="match status" value="1"/>
</dbReference>
<evidence type="ECO:0000256" key="3">
    <source>
        <dbReference type="ARBA" id="ARBA00022475"/>
    </source>
</evidence>
<keyword evidence="5" id="KW-0598">Phosphotransferase system</keyword>
<feature type="transmembrane region" description="Helical" evidence="9">
    <location>
        <begin position="96"/>
        <end position="116"/>
    </location>
</feature>
<accession>A0A645GRH5</accession>
<comment type="caution">
    <text evidence="10">The sequence shown here is derived from an EMBL/GenBank/DDBJ whole genome shotgun (WGS) entry which is preliminary data.</text>
</comment>
<dbReference type="Pfam" id="PF03609">
    <property type="entry name" value="EII-Sor"/>
    <property type="match status" value="1"/>
</dbReference>
<dbReference type="GO" id="GO:0009401">
    <property type="term" value="P:phosphoenolpyruvate-dependent sugar phosphotransferase system"/>
    <property type="evidence" value="ECO:0007669"/>
    <property type="project" value="UniProtKB-KW"/>
</dbReference>
<sequence>MSSLTVALLASLAYFISYSFNWLFGQCMLERPIIVATITGALFGDITTGIILGGILEAVYMGVVNIGGATAAEPVSATVMAVTFAITSGLDQSEAIALAIPVGLVFNSLFPFFLVLGSFFQPWYIKVCENADTKGMTPLIIVGWFFQYL</sequence>
<evidence type="ECO:0000256" key="9">
    <source>
        <dbReference type="SAM" id="Phobius"/>
    </source>
</evidence>
<evidence type="ECO:0000256" key="2">
    <source>
        <dbReference type="ARBA" id="ARBA00022448"/>
    </source>
</evidence>
<keyword evidence="4" id="KW-0762">Sugar transport</keyword>
<evidence type="ECO:0000256" key="8">
    <source>
        <dbReference type="ARBA" id="ARBA00023136"/>
    </source>
</evidence>
<protein>
    <submittedName>
        <fullName evidence="10">N-acetylgalactosamine permease IIC component 1</fullName>
    </submittedName>
</protein>
<feature type="transmembrane region" description="Helical" evidence="9">
    <location>
        <begin position="33"/>
        <end position="59"/>
    </location>
</feature>
<dbReference type="GO" id="GO:0005886">
    <property type="term" value="C:plasma membrane"/>
    <property type="evidence" value="ECO:0007669"/>
    <property type="project" value="UniProtKB-SubCell"/>
</dbReference>
<feature type="transmembrane region" description="Helical" evidence="9">
    <location>
        <begin position="71"/>
        <end position="90"/>
    </location>
</feature>
<dbReference type="AlphaFoldDB" id="A0A645GRH5"/>
<organism evidence="10">
    <name type="scientific">bioreactor metagenome</name>
    <dbReference type="NCBI Taxonomy" id="1076179"/>
    <lineage>
        <taxon>unclassified sequences</taxon>
        <taxon>metagenomes</taxon>
        <taxon>ecological metagenomes</taxon>
    </lineage>
</organism>
<keyword evidence="6 9" id="KW-0812">Transmembrane</keyword>
<keyword evidence="8 9" id="KW-0472">Membrane</keyword>
<reference evidence="10" key="1">
    <citation type="submission" date="2019-08" db="EMBL/GenBank/DDBJ databases">
        <authorList>
            <person name="Kucharzyk K."/>
            <person name="Murdoch R.W."/>
            <person name="Higgins S."/>
            <person name="Loffler F."/>
        </authorList>
    </citation>
    <scope>NUCLEOTIDE SEQUENCE</scope>
</reference>
<proteinExistence type="predicted"/>
<dbReference type="EMBL" id="VSSQ01078731">
    <property type="protein sequence ID" value="MPN28439.1"/>
    <property type="molecule type" value="Genomic_DNA"/>
</dbReference>
<evidence type="ECO:0000256" key="6">
    <source>
        <dbReference type="ARBA" id="ARBA00022692"/>
    </source>
</evidence>
<keyword evidence="2" id="KW-0813">Transport</keyword>
<gene>
    <name evidence="10" type="primary">agaC_4</name>
    <name evidence="10" type="ORF">SDC9_175880</name>
</gene>
<evidence type="ECO:0000313" key="10">
    <source>
        <dbReference type="EMBL" id="MPN28439.1"/>
    </source>
</evidence>
<name>A0A645GRH5_9ZZZZ</name>
<evidence type="ECO:0000256" key="4">
    <source>
        <dbReference type="ARBA" id="ARBA00022597"/>
    </source>
</evidence>
<keyword evidence="7 9" id="KW-1133">Transmembrane helix</keyword>
<evidence type="ECO:0000256" key="1">
    <source>
        <dbReference type="ARBA" id="ARBA00004651"/>
    </source>
</evidence>
<comment type="subcellular location">
    <subcellularLocation>
        <location evidence="1">Cell membrane</location>
        <topology evidence="1">Multi-pass membrane protein</topology>
    </subcellularLocation>
</comment>
<dbReference type="InterPro" id="IPR004700">
    <property type="entry name" value="PTS_IIC_man"/>
</dbReference>
<evidence type="ECO:0000256" key="5">
    <source>
        <dbReference type="ARBA" id="ARBA00022683"/>
    </source>
</evidence>
<keyword evidence="3" id="KW-1003">Cell membrane</keyword>